<dbReference type="EMBL" id="VWSH01000001">
    <property type="protein sequence ID" value="KAA5536143.1"/>
    <property type="molecule type" value="Genomic_DNA"/>
</dbReference>
<gene>
    <name evidence="1" type="ORF">F0919_00280</name>
</gene>
<accession>A0A5M6CM67</accession>
<comment type="caution">
    <text evidence="1">The sequence shown here is derived from an EMBL/GenBank/DDBJ whole genome shotgun (WGS) entry which is preliminary data.</text>
</comment>
<sequence length="115" mass="12819">MPSYYNNKPGNQILLEGPSLIAGQNNYYFISEPEHFVGGSNYTPNPNPNVYIFELMVYMPSPDKLYCILKNPASGYAIGNTAINDYGPAPLLWSASYDCTNPNQQFQLQLQSGNE</sequence>
<reference evidence="1 2" key="1">
    <citation type="submission" date="2019-09" db="EMBL/GenBank/DDBJ databases">
        <title>Genome sequence and assembly of Taibaiella sp.</title>
        <authorList>
            <person name="Chhetri G."/>
        </authorList>
    </citation>
    <scope>NUCLEOTIDE SEQUENCE [LARGE SCALE GENOMIC DNA]</scope>
    <source>
        <strain evidence="1 2">KVB11</strain>
    </source>
</reference>
<organism evidence="1 2">
    <name type="scientific">Taibaiella lutea</name>
    <dbReference type="NCBI Taxonomy" id="2608001"/>
    <lineage>
        <taxon>Bacteria</taxon>
        <taxon>Pseudomonadati</taxon>
        <taxon>Bacteroidota</taxon>
        <taxon>Chitinophagia</taxon>
        <taxon>Chitinophagales</taxon>
        <taxon>Chitinophagaceae</taxon>
        <taxon>Taibaiella</taxon>
    </lineage>
</organism>
<protein>
    <submittedName>
        <fullName evidence="1">Uncharacterized protein</fullName>
    </submittedName>
</protein>
<name>A0A5M6CM67_9BACT</name>
<dbReference type="RefSeq" id="WP_150030716.1">
    <property type="nucleotide sequence ID" value="NZ_VWSH01000001.1"/>
</dbReference>
<keyword evidence="2" id="KW-1185">Reference proteome</keyword>
<dbReference type="Proteomes" id="UP000323632">
    <property type="component" value="Unassembled WGS sequence"/>
</dbReference>
<evidence type="ECO:0000313" key="1">
    <source>
        <dbReference type="EMBL" id="KAA5536143.1"/>
    </source>
</evidence>
<dbReference type="AlphaFoldDB" id="A0A5M6CM67"/>
<evidence type="ECO:0000313" key="2">
    <source>
        <dbReference type="Proteomes" id="UP000323632"/>
    </source>
</evidence>
<proteinExistence type="predicted"/>